<name>A0A1D8UR93_9PROT</name>
<dbReference type="Proteomes" id="UP000179145">
    <property type="component" value="Chromosome"/>
</dbReference>
<dbReference type="KEGG" id="kba:A0U89_02370"/>
<accession>A0A1D8UR93</accession>
<evidence type="ECO:0000256" key="1">
    <source>
        <dbReference type="ARBA" id="ARBA00022645"/>
    </source>
</evidence>
<dbReference type="Gene3D" id="3.40.50.1820">
    <property type="entry name" value="alpha/beta hydrolase"/>
    <property type="match status" value="1"/>
</dbReference>
<dbReference type="RefSeq" id="WP_070401976.1">
    <property type="nucleotide sequence ID" value="NZ_BJVW01000023.1"/>
</dbReference>
<evidence type="ECO:0000256" key="3">
    <source>
        <dbReference type="ARBA" id="ARBA00022729"/>
    </source>
</evidence>
<dbReference type="GO" id="GO:0004185">
    <property type="term" value="F:serine-type carboxypeptidase activity"/>
    <property type="evidence" value="ECO:0007669"/>
    <property type="project" value="InterPro"/>
</dbReference>
<keyword evidence="7" id="KW-1185">Reference proteome</keyword>
<reference evidence="6 7" key="1">
    <citation type="journal article" date="2016" name="Microb. Cell Fact.">
        <title>Dissection of exopolysaccharide biosynthesis in Kozakia baliensis.</title>
        <authorList>
            <person name="Brandt J.U."/>
            <person name="Jakob F."/>
            <person name="Behr J."/>
            <person name="Geissler A.J."/>
            <person name="Vogel R.F."/>
        </authorList>
    </citation>
    <scope>NUCLEOTIDE SEQUENCE [LARGE SCALE GENOMIC DNA]</scope>
    <source>
        <strain evidence="6 7">DSM 14400</strain>
    </source>
</reference>
<keyword evidence="1" id="KW-0121">Carboxypeptidase</keyword>
<organism evidence="6 7">
    <name type="scientific">Kozakia baliensis</name>
    <dbReference type="NCBI Taxonomy" id="153496"/>
    <lineage>
        <taxon>Bacteria</taxon>
        <taxon>Pseudomonadati</taxon>
        <taxon>Pseudomonadota</taxon>
        <taxon>Alphaproteobacteria</taxon>
        <taxon>Acetobacterales</taxon>
        <taxon>Acetobacteraceae</taxon>
        <taxon>Kozakia</taxon>
    </lineage>
</organism>
<keyword evidence="2" id="KW-0645">Protease</keyword>
<dbReference type="GO" id="GO:0006508">
    <property type="term" value="P:proteolysis"/>
    <property type="evidence" value="ECO:0007669"/>
    <property type="project" value="UniProtKB-KW"/>
</dbReference>
<keyword evidence="5" id="KW-0325">Glycoprotein</keyword>
<keyword evidence="3" id="KW-0732">Signal</keyword>
<dbReference type="eggNOG" id="COG2939">
    <property type="taxonomic scope" value="Bacteria"/>
</dbReference>
<dbReference type="SUPFAM" id="SSF53474">
    <property type="entry name" value="alpha/beta-Hydrolases"/>
    <property type="match status" value="1"/>
</dbReference>
<protein>
    <submittedName>
        <fullName evidence="6">Peptidase S10</fullName>
    </submittedName>
</protein>
<gene>
    <name evidence="6" type="ORF">A0U89_02370</name>
</gene>
<dbReference type="EMBL" id="CP014674">
    <property type="protein sequence ID" value="AOX16158.1"/>
    <property type="molecule type" value="Genomic_DNA"/>
</dbReference>
<dbReference type="Pfam" id="PF00450">
    <property type="entry name" value="Peptidase_S10"/>
    <property type="match status" value="1"/>
</dbReference>
<evidence type="ECO:0000313" key="7">
    <source>
        <dbReference type="Proteomes" id="UP000179145"/>
    </source>
</evidence>
<dbReference type="InterPro" id="IPR001563">
    <property type="entry name" value="Peptidase_S10"/>
</dbReference>
<evidence type="ECO:0000313" key="6">
    <source>
        <dbReference type="EMBL" id="AOX16158.1"/>
    </source>
</evidence>
<dbReference type="OrthoDB" id="9770107at2"/>
<dbReference type="PANTHER" id="PTHR11802:SF3">
    <property type="entry name" value="RETINOID-INDUCIBLE SERINE CARBOXYPEPTIDASE"/>
    <property type="match status" value="1"/>
</dbReference>
<dbReference type="STRING" id="153496.A0U89_02370"/>
<evidence type="ECO:0000256" key="5">
    <source>
        <dbReference type="ARBA" id="ARBA00023180"/>
    </source>
</evidence>
<evidence type="ECO:0000256" key="4">
    <source>
        <dbReference type="ARBA" id="ARBA00022801"/>
    </source>
</evidence>
<dbReference type="InterPro" id="IPR029058">
    <property type="entry name" value="AB_hydrolase_fold"/>
</dbReference>
<sequence length="501" mass="53847">MLGKSLAAFLLTSVCLYSSPFVSPAIAAEAPKADSLKETGLASLLPVDAITKHHFSAGGHALAYTAHTGTLTLRDDEGKPAAKVFYVAYTQDGANLQKRPVSFFFNGGPGAGSAYLNLGAAGPRVLQFPKDTPLDGANATLVDNPDSWLPATDMVFIDAVGTGYSRPIDPAKAAAQYYGVQKDGAAFAKAIELWVGQNGRQASPHYLVGESYGGIRSVQVAYALQQQQNLIVNGIVMISPAIQMQFLDTANNPMASAMALPSFIASHLDETHQLTPQAIDDAYRYALGPYLTTLANVPPQGQEAEKFYAEVAQRTGLPESVVAKQRGALDPMSHDVRSRDGKLHGLYDFTQTMADPYPEGVDNSDSPEMTLAGFGRAYGNAFAGYAANELGYRTELTYDLLSMNVNEAWNYGGHGSPMTDQVSLIRKLLALDPKLQIFVANGYFDMACPFGTTRWVHDHIPVGADRMKLHLYPGGHMLYARPDSRAALAHDVSAYYGAQAH</sequence>
<proteinExistence type="predicted"/>
<keyword evidence="4" id="KW-0378">Hydrolase</keyword>
<dbReference type="AlphaFoldDB" id="A0A1D8UR93"/>
<dbReference type="PANTHER" id="PTHR11802">
    <property type="entry name" value="SERINE PROTEASE FAMILY S10 SERINE CARBOXYPEPTIDASE"/>
    <property type="match status" value="1"/>
</dbReference>
<evidence type="ECO:0000256" key="2">
    <source>
        <dbReference type="ARBA" id="ARBA00022670"/>
    </source>
</evidence>